<organism evidence="4 5">
    <name type="scientific">Candidatus Avibacteroides avistercoris</name>
    <dbReference type="NCBI Taxonomy" id="2840690"/>
    <lineage>
        <taxon>Bacteria</taxon>
        <taxon>Pseudomonadati</taxon>
        <taxon>Bacteroidota</taxon>
        <taxon>Bacteroidia</taxon>
        <taxon>Bacteroidales</taxon>
        <taxon>Bacteroidaceae</taxon>
        <taxon>Bacteroidaceae incertae sedis</taxon>
        <taxon>Candidatus Avibacteroides</taxon>
    </lineage>
</organism>
<evidence type="ECO:0000256" key="1">
    <source>
        <dbReference type="ARBA" id="ARBA00022801"/>
    </source>
</evidence>
<proteinExistence type="predicted"/>
<dbReference type="AlphaFoldDB" id="A0A9D2ZUS0"/>
<accession>A0A9D2ZUS0</accession>
<sequence length="120" mass="12614">MDNRISTILAAVGLCALTACGPKAEVKSYNEGINIIPWPQHVEQKEGHFTLDDGTVLACTTPEAKTVAGYFASKMARSTGYDITVGDRGTIVLHIDTAAVSGDEAYRLDVTADSVKAVAG</sequence>
<dbReference type="EMBL" id="DWUP01000065">
    <property type="protein sequence ID" value="HJD52734.1"/>
    <property type="molecule type" value="Genomic_DNA"/>
</dbReference>
<dbReference type="SUPFAM" id="SSF55545">
    <property type="entry name" value="beta-N-acetylhexosaminidase-like domain"/>
    <property type="match status" value="1"/>
</dbReference>
<keyword evidence="1 4" id="KW-0378">Hydrolase</keyword>
<dbReference type="InterPro" id="IPR015882">
    <property type="entry name" value="HEX_bac_N"/>
</dbReference>
<reference evidence="4" key="1">
    <citation type="journal article" date="2021" name="PeerJ">
        <title>Extensive microbial diversity within the chicken gut microbiome revealed by metagenomics and culture.</title>
        <authorList>
            <person name="Gilroy R."/>
            <person name="Ravi A."/>
            <person name="Getino M."/>
            <person name="Pursley I."/>
            <person name="Horton D.L."/>
            <person name="Alikhan N.F."/>
            <person name="Baker D."/>
            <person name="Gharbi K."/>
            <person name="Hall N."/>
            <person name="Watson M."/>
            <person name="Adriaenssens E.M."/>
            <person name="Foster-Nyarko E."/>
            <person name="Jarju S."/>
            <person name="Secka A."/>
            <person name="Antonio M."/>
            <person name="Oren A."/>
            <person name="Chaudhuri R.R."/>
            <person name="La Ragione R."/>
            <person name="Hildebrand F."/>
            <person name="Pallen M.J."/>
        </authorList>
    </citation>
    <scope>NUCLEOTIDE SEQUENCE</scope>
    <source>
        <strain evidence="4">MalCec1-1739</strain>
    </source>
</reference>
<comment type="caution">
    <text evidence="4">The sequence shown here is derived from an EMBL/GenBank/DDBJ whole genome shotgun (WGS) entry which is preliminary data.</text>
</comment>
<name>A0A9D2ZUS0_9BACT</name>
<evidence type="ECO:0000259" key="3">
    <source>
        <dbReference type="Pfam" id="PF02838"/>
    </source>
</evidence>
<dbReference type="Gene3D" id="3.30.379.10">
    <property type="entry name" value="Chitobiase/beta-hexosaminidase domain 2-like"/>
    <property type="match status" value="1"/>
</dbReference>
<protein>
    <submittedName>
        <fullName evidence="4">Glycoside hydrolase family 20 zincin-like fold domain-containing protein</fullName>
    </submittedName>
</protein>
<gene>
    <name evidence="4" type="ORF">IAA93_03270</name>
</gene>
<dbReference type="Pfam" id="PF02838">
    <property type="entry name" value="Glyco_hydro_20b"/>
    <property type="match status" value="1"/>
</dbReference>
<dbReference type="GO" id="GO:0016798">
    <property type="term" value="F:hydrolase activity, acting on glycosyl bonds"/>
    <property type="evidence" value="ECO:0007669"/>
    <property type="project" value="UniProtKB-KW"/>
</dbReference>
<evidence type="ECO:0000313" key="5">
    <source>
        <dbReference type="Proteomes" id="UP000787625"/>
    </source>
</evidence>
<evidence type="ECO:0000313" key="4">
    <source>
        <dbReference type="EMBL" id="HJD52734.1"/>
    </source>
</evidence>
<reference evidence="4" key="2">
    <citation type="submission" date="2021-04" db="EMBL/GenBank/DDBJ databases">
        <authorList>
            <person name="Gilroy R."/>
        </authorList>
    </citation>
    <scope>NUCLEOTIDE SEQUENCE</scope>
    <source>
        <strain evidence="4">MalCec1-1739</strain>
    </source>
</reference>
<dbReference type="PROSITE" id="PS51257">
    <property type="entry name" value="PROKAR_LIPOPROTEIN"/>
    <property type="match status" value="1"/>
</dbReference>
<dbReference type="InterPro" id="IPR029018">
    <property type="entry name" value="Hex-like_dom2"/>
</dbReference>
<dbReference type="GO" id="GO:0005975">
    <property type="term" value="P:carbohydrate metabolic process"/>
    <property type="evidence" value="ECO:0007669"/>
    <property type="project" value="UniProtKB-ARBA"/>
</dbReference>
<feature type="domain" description="Beta-hexosaminidase bacterial type N-terminal" evidence="3">
    <location>
        <begin position="33"/>
        <end position="116"/>
    </location>
</feature>
<feature type="non-terminal residue" evidence="4">
    <location>
        <position position="120"/>
    </location>
</feature>
<keyword evidence="2" id="KW-0326">Glycosidase</keyword>
<dbReference type="Proteomes" id="UP000787625">
    <property type="component" value="Unassembled WGS sequence"/>
</dbReference>
<evidence type="ECO:0000256" key="2">
    <source>
        <dbReference type="ARBA" id="ARBA00023295"/>
    </source>
</evidence>